<dbReference type="InterPro" id="IPR032710">
    <property type="entry name" value="NTF2-like_dom_sf"/>
</dbReference>
<dbReference type="NCBIfam" id="TIGR02246">
    <property type="entry name" value="SgcJ/EcaC family oxidoreductase"/>
    <property type="match status" value="1"/>
</dbReference>
<proteinExistence type="predicted"/>
<evidence type="ECO:0000313" key="2">
    <source>
        <dbReference type="EMBL" id="MBE1487559.1"/>
    </source>
</evidence>
<dbReference type="RefSeq" id="WP_192767383.1">
    <property type="nucleotide sequence ID" value="NZ_JADBEB010000001.1"/>
</dbReference>
<gene>
    <name evidence="2" type="ORF">H4W31_003197</name>
</gene>
<dbReference type="InterPro" id="IPR011944">
    <property type="entry name" value="Steroid_delta5-4_isomerase"/>
</dbReference>
<organism evidence="2 3">
    <name type="scientific">Plantactinospora soyae</name>
    <dbReference type="NCBI Taxonomy" id="1544732"/>
    <lineage>
        <taxon>Bacteria</taxon>
        <taxon>Bacillati</taxon>
        <taxon>Actinomycetota</taxon>
        <taxon>Actinomycetes</taxon>
        <taxon>Micromonosporales</taxon>
        <taxon>Micromonosporaceae</taxon>
        <taxon>Plantactinospora</taxon>
    </lineage>
</organism>
<evidence type="ECO:0000313" key="3">
    <source>
        <dbReference type="Proteomes" id="UP000649753"/>
    </source>
</evidence>
<dbReference type="Gene3D" id="3.10.450.50">
    <property type="match status" value="1"/>
</dbReference>
<dbReference type="Pfam" id="PF13577">
    <property type="entry name" value="SnoaL_4"/>
    <property type="match status" value="1"/>
</dbReference>
<dbReference type="AlphaFoldDB" id="A0A927R5J5"/>
<dbReference type="SUPFAM" id="SSF54427">
    <property type="entry name" value="NTF2-like"/>
    <property type="match status" value="1"/>
</dbReference>
<name>A0A927R5J5_9ACTN</name>
<comment type="caution">
    <text evidence="2">The sequence shown here is derived from an EMBL/GenBank/DDBJ whole genome shotgun (WGS) entry which is preliminary data.</text>
</comment>
<keyword evidence="3" id="KW-1185">Reference proteome</keyword>
<sequence length="146" mass="15924">MSNAVSPVRPEDAKAVQDIVARITSAWNENDADRLATVYSEDASIVLPGAHLKGRPAIRDWMAEAFDGKWKGTQVLGAPLELRYIRDDVILLLSQGGAYPPGATEVPVEHAIRGIWVFVKQDGEWIITGYGNTPVRAPIPLPEGPR</sequence>
<dbReference type="InterPro" id="IPR037401">
    <property type="entry name" value="SnoaL-like"/>
</dbReference>
<protein>
    <submittedName>
        <fullName evidence="2">Uncharacterized protein (TIGR02246 family)</fullName>
    </submittedName>
</protein>
<dbReference type="EMBL" id="JADBEB010000001">
    <property type="protein sequence ID" value="MBE1487559.1"/>
    <property type="molecule type" value="Genomic_DNA"/>
</dbReference>
<accession>A0A927R5J5</accession>
<reference evidence="2" key="1">
    <citation type="submission" date="2020-10" db="EMBL/GenBank/DDBJ databases">
        <title>Sequencing the genomes of 1000 actinobacteria strains.</title>
        <authorList>
            <person name="Klenk H.-P."/>
        </authorList>
    </citation>
    <scope>NUCLEOTIDE SEQUENCE</scope>
    <source>
        <strain evidence="2">DSM 46832</strain>
    </source>
</reference>
<dbReference type="Proteomes" id="UP000649753">
    <property type="component" value="Unassembled WGS sequence"/>
</dbReference>
<feature type="domain" description="SnoaL-like" evidence="1">
    <location>
        <begin position="11"/>
        <end position="128"/>
    </location>
</feature>
<evidence type="ECO:0000259" key="1">
    <source>
        <dbReference type="Pfam" id="PF13577"/>
    </source>
</evidence>